<evidence type="ECO:0000313" key="2">
    <source>
        <dbReference type="Proteomes" id="UP000299102"/>
    </source>
</evidence>
<gene>
    <name evidence="1" type="ORF">EVAR_6844_1</name>
</gene>
<name>A0A4C1U678_EUMVA</name>
<organism evidence="1 2">
    <name type="scientific">Eumeta variegata</name>
    <name type="common">Bagworm moth</name>
    <name type="synonym">Eumeta japonica</name>
    <dbReference type="NCBI Taxonomy" id="151549"/>
    <lineage>
        <taxon>Eukaryota</taxon>
        <taxon>Metazoa</taxon>
        <taxon>Ecdysozoa</taxon>
        <taxon>Arthropoda</taxon>
        <taxon>Hexapoda</taxon>
        <taxon>Insecta</taxon>
        <taxon>Pterygota</taxon>
        <taxon>Neoptera</taxon>
        <taxon>Endopterygota</taxon>
        <taxon>Lepidoptera</taxon>
        <taxon>Glossata</taxon>
        <taxon>Ditrysia</taxon>
        <taxon>Tineoidea</taxon>
        <taxon>Psychidae</taxon>
        <taxon>Oiketicinae</taxon>
        <taxon>Eumeta</taxon>
    </lineage>
</organism>
<reference evidence="1 2" key="1">
    <citation type="journal article" date="2019" name="Commun. Biol.">
        <title>The bagworm genome reveals a unique fibroin gene that provides high tensile strength.</title>
        <authorList>
            <person name="Kono N."/>
            <person name="Nakamura H."/>
            <person name="Ohtoshi R."/>
            <person name="Tomita M."/>
            <person name="Numata K."/>
            <person name="Arakawa K."/>
        </authorList>
    </citation>
    <scope>NUCLEOTIDE SEQUENCE [LARGE SCALE GENOMIC DNA]</scope>
</reference>
<proteinExistence type="predicted"/>
<dbReference type="Proteomes" id="UP000299102">
    <property type="component" value="Unassembled WGS sequence"/>
</dbReference>
<dbReference type="AlphaFoldDB" id="A0A4C1U678"/>
<evidence type="ECO:0000313" key="1">
    <source>
        <dbReference type="EMBL" id="GBP21872.1"/>
    </source>
</evidence>
<comment type="caution">
    <text evidence="1">The sequence shown here is derived from an EMBL/GenBank/DDBJ whole genome shotgun (WGS) entry which is preliminary data.</text>
</comment>
<sequence>MYVHASLPDDYPELDNSVFVVIVIISSRIESKVVPEYISGAKPESGLDRHKIKDEDWDRNHDEYGVIS</sequence>
<keyword evidence="2" id="KW-1185">Reference proteome</keyword>
<dbReference type="EMBL" id="BGZK01000133">
    <property type="protein sequence ID" value="GBP21872.1"/>
    <property type="molecule type" value="Genomic_DNA"/>
</dbReference>
<protein>
    <submittedName>
        <fullName evidence="1">Uncharacterized protein</fullName>
    </submittedName>
</protein>
<accession>A0A4C1U678</accession>